<evidence type="ECO:0000313" key="2">
    <source>
        <dbReference type="Proteomes" id="UP000814033"/>
    </source>
</evidence>
<dbReference type="Proteomes" id="UP000814033">
    <property type="component" value="Unassembled WGS sequence"/>
</dbReference>
<accession>A0ACB8R7Z4</accession>
<protein>
    <submittedName>
        <fullName evidence="1">Uncharacterized protein</fullName>
    </submittedName>
</protein>
<reference evidence="1" key="1">
    <citation type="submission" date="2021-02" db="EMBL/GenBank/DDBJ databases">
        <authorList>
            <consortium name="DOE Joint Genome Institute"/>
            <person name="Ahrendt S."/>
            <person name="Looney B.P."/>
            <person name="Miyauchi S."/>
            <person name="Morin E."/>
            <person name="Drula E."/>
            <person name="Courty P.E."/>
            <person name="Chicoki N."/>
            <person name="Fauchery L."/>
            <person name="Kohler A."/>
            <person name="Kuo A."/>
            <person name="Labutti K."/>
            <person name="Pangilinan J."/>
            <person name="Lipzen A."/>
            <person name="Riley R."/>
            <person name="Andreopoulos W."/>
            <person name="He G."/>
            <person name="Johnson J."/>
            <person name="Barry K.W."/>
            <person name="Grigoriev I.V."/>
            <person name="Nagy L."/>
            <person name="Hibbett D."/>
            <person name="Henrissat B."/>
            <person name="Matheny P.B."/>
            <person name="Labbe J."/>
            <person name="Martin F."/>
        </authorList>
    </citation>
    <scope>NUCLEOTIDE SEQUENCE</scope>
    <source>
        <strain evidence="1">FP105234-sp</strain>
    </source>
</reference>
<organism evidence="1 2">
    <name type="scientific">Auriscalpium vulgare</name>
    <dbReference type="NCBI Taxonomy" id="40419"/>
    <lineage>
        <taxon>Eukaryota</taxon>
        <taxon>Fungi</taxon>
        <taxon>Dikarya</taxon>
        <taxon>Basidiomycota</taxon>
        <taxon>Agaricomycotina</taxon>
        <taxon>Agaricomycetes</taxon>
        <taxon>Russulales</taxon>
        <taxon>Auriscalpiaceae</taxon>
        <taxon>Auriscalpium</taxon>
    </lineage>
</organism>
<comment type="caution">
    <text evidence="1">The sequence shown here is derived from an EMBL/GenBank/DDBJ whole genome shotgun (WGS) entry which is preliminary data.</text>
</comment>
<dbReference type="EMBL" id="MU276214">
    <property type="protein sequence ID" value="KAI0040241.1"/>
    <property type="molecule type" value="Genomic_DNA"/>
</dbReference>
<gene>
    <name evidence="1" type="ORF">FA95DRAFT_1683896</name>
</gene>
<reference evidence="1" key="2">
    <citation type="journal article" date="2022" name="New Phytol.">
        <title>Evolutionary transition to the ectomycorrhizal habit in the genomes of a hyperdiverse lineage of mushroom-forming fungi.</title>
        <authorList>
            <person name="Looney B."/>
            <person name="Miyauchi S."/>
            <person name="Morin E."/>
            <person name="Drula E."/>
            <person name="Courty P.E."/>
            <person name="Kohler A."/>
            <person name="Kuo A."/>
            <person name="LaButti K."/>
            <person name="Pangilinan J."/>
            <person name="Lipzen A."/>
            <person name="Riley R."/>
            <person name="Andreopoulos W."/>
            <person name="He G."/>
            <person name="Johnson J."/>
            <person name="Nolan M."/>
            <person name="Tritt A."/>
            <person name="Barry K.W."/>
            <person name="Grigoriev I.V."/>
            <person name="Nagy L.G."/>
            <person name="Hibbett D."/>
            <person name="Henrissat B."/>
            <person name="Matheny P.B."/>
            <person name="Labbe J."/>
            <person name="Martin F.M."/>
        </authorList>
    </citation>
    <scope>NUCLEOTIDE SEQUENCE</scope>
    <source>
        <strain evidence="1">FP105234-sp</strain>
    </source>
</reference>
<proteinExistence type="predicted"/>
<evidence type="ECO:0000313" key="1">
    <source>
        <dbReference type="EMBL" id="KAI0040241.1"/>
    </source>
</evidence>
<name>A0ACB8R7Z4_9AGAM</name>
<sequence length="737" mass="82171">MNGVPPARFYNNSKNPRTPSRKNESPGPNWRVNETEPPFEATPFRSSSSTGETNFAHDGDNPTVSAVDVRLNAELAGHWVNMGGVTALRTFLLKCLEPMECKRPQAQGWGAEVKSYVSKVDVLHAVPIKPRKEEPLYDPYVKQSNKIAKYFKLDASVSAENTSRVNIIHQPFLNTKLSTKPDLSFTKRKKKSDDLSYAQIRTVWDAKKDINQISGLGLQLGMYARQILAEQPGRRFVITFVLSGKHLRLFMFDRCGVMYSDKVDIREHQDIFVLAVLTSVATSPIIDMDPTIKEPTMSTTPYWTISLPNPSVVGDFEYVAPFLVEGQPAAAGHTVRGRSTICWKTKDGLYIIKDYWRAQDRLFEAEFLKELAGIKGVGQLRAYQDNLCRVSAVRGAGHLLNDAAQLGTATEIPDRIQCRQVLDRYTGDLSCAPNPLAMLIAFRDAVVGHRNALLVKGILHRDVSLFNIMFDKRARDGALGRLIDFDHAKKFEDLFDKNATGGDLCVGTRMYQSVKVLRGDPKVFGVHDHMDDLESFFYVLIHLFTGFTGTGPIDAFGLPPVLQRWNNADTAFCATMKLSFMTGPLAFPMSVELVDAFLPLLEGLQQFFRPRIAAVSRAKAIRPEPMPTKNCRPADHLLQAAKDYKSFLEIVDAHIAMVKNSPELWARRWVVETQKMLDAAADGSAEPARPASPTPSNASTVVGISRKRSQAFLEEGAGEDDVHVQHAHKRRARGVDQ</sequence>
<keyword evidence="2" id="KW-1185">Reference proteome</keyword>